<evidence type="ECO:0000313" key="1">
    <source>
        <dbReference type="EMBL" id="MBO8448076.1"/>
    </source>
</evidence>
<proteinExistence type="predicted"/>
<dbReference type="Gene3D" id="1.20.1600.10">
    <property type="entry name" value="Outer membrane efflux proteins (OEP)"/>
    <property type="match status" value="1"/>
</dbReference>
<dbReference type="Proteomes" id="UP000810252">
    <property type="component" value="Unassembled WGS sequence"/>
</dbReference>
<evidence type="ECO:0000313" key="2">
    <source>
        <dbReference type="Proteomes" id="UP000810252"/>
    </source>
</evidence>
<dbReference type="GO" id="GO:0015562">
    <property type="term" value="F:efflux transmembrane transporter activity"/>
    <property type="evidence" value="ECO:0007669"/>
    <property type="project" value="InterPro"/>
</dbReference>
<comment type="caution">
    <text evidence="1">The sequence shown here is derived from an EMBL/GenBank/DDBJ whole genome shotgun (WGS) entry which is preliminary data.</text>
</comment>
<dbReference type="SUPFAM" id="SSF56954">
    <property type="entry name" value="Outer membrane efflux proteins (OEP)"/>
    <property type="match status" value="1"/>
</dbReference>
<gene>
    <name evidence="1" type="ORF">IAC29_02250</name>
</gene>
<protein>
    <submittedName>
        <fullName evidence="1">TolC family protein</fullName>
    </submittedName>
</protein>
<reference evidence="1" key="1">
    <citation type="submission" date="2020-10" db="EMBL/GenBank/DDBJ databases">
        <authorList>
            <person name="Gilroy R."/>
        </authorList>
    </citation>
    <scope>NUCLEOTIDE SEQUENCE</scope>
    <source>
        <strain evidence="1">20514</strain>
    </source>
</reference>
<accession>A0A9D9EK88</accession>
<organism evidence="1 2">
    <name type="scientific">Candidatus Cryptobacteroides merdigallinarum</name>
    <dbReference type="NCBI Taxonomy" id="2840770"/>
    <lineage>
        <taxon>Bacteria</taxon>
        <taxon>Pseudomonadati</taxon>
        <taxon>Bacteroidota</taxon>
        <taxon>Bacteroidia</taxon>
        <taxon>Bacteroidales</taxon>
        <taxon>Candidatus Cryptobacteroides</taxon>
    </lineage>
</organism>
<reference evidence="1" key="2">
    <citation type="journal article" date="2021" name="PeerJ">
        <title>Extensive microbial diversity within the chicken gut microbiome revealed by metagenomics and culture.</title>
        <authorList>
            <person name="Gilroy R."/>
            <person name="Ravi A."/>
            <person name="Getino M."/>
            <person name="Pursley I."/>
            <person name="Horton D.L."/>
            <person name="Alikhan N.F."/>
            <person name="Baker D."/>
            <person name="Gharbi K."/>
            <person name="Hall N."/>
            <person name="Watson M."/>
            <person name="Adriaenssens E.M."/>
            <person name="Foster-Nyarko E."/>
            <person name="Jarju S."/>
            <person name="Secka A."/>
            <person name="Antonio M."/>
            <person name="Oren A."/>
            <person name="Chaudhuri R.R."/>
            <person name="La Ragione R."/>
            <person name="Hildebrand F."/>
            <person name="Pallen M.J."/>
        </authorList>
    </citation>
    <scope>NUCLEOTIDE SEQUENCE</scope>
    <source>
        <strain evidence="1">20514</strain>
    </source>
</reference>
<name>A0A9D9EK88_9BACT</name>
<sequence length="100" mass="10450">MSNEKRLIGLLCTAILCSQGVCAQPRKMGIEELFRLADGQSVSIQACRTAAEAAGEALKAARAQRLPDIGVSLSASYLGNGRLCSSSSCPFCTIPRCEGA</sequence>
<dbReference type="AlphaFoldDB" id="A0A9D9EK88"/>
<dbReference type="EMBL" id="JADIMQ010000033">
    <property type="protein sequence ID" value="MBO8448076.1"/>
    <property type="molecule type" value="Genomic_DNA"/>
</dbReference>